<dbReference type="Proteomes" id="UP000469558">
    <property type="component" value="Unassembled WGS sequence"/>
</dbReference>
<proteinExistence type="predicted"/>
<dbReference type="InterPro" id="IPR029052">
    <property type="entry name" value="Metallo-depent_PP-like"/>
</dbReference>
<dbReference type="PANTHER" id="PTHR37844:SF2">
    <property type="entry name" value="SER_THR PROTEIN PHOSPHATASE SUPERFAMILY (AFU_ORTHOLOGUE AFUA_1G14840)"/>
    <property type="match status" value="1"/>
</dbReference>
<dbReference type="EMBL" id="QGMK01002167">
    <property type="protein sequence ID" value="TVY60703.1"/>
    <property type="molecule type" value="Genomic_DNA"/>
</dbReference>
<evidence type="ECO:0000313" key="4">
    <source>
        <dbReference type="Proteomes" id="UP000469558"/>
    </source>
</evidence>
<dbReference type="Pfam" id="PF00149">
    <property type="entry name" value="Metallophos"/>
    <property type="match status" value="1"/>
</dbReference>
<dbReference type="InterPro" id="IPR004843">
    <property type="entry name" value="Calcineurin-like_PHP"/>
</dbReference>
<reference evidence="3 4" key="1">
    <citation type="submission" date="2018-05" db="EMBL/GenBank/DDBJ databases">
        <title>Genome sequencing and assembly of the regulated plant pathogen Lachnellula willkommii and related sister species for the development of diagnostic species identification markers.</title>
        <authorList>
            <person name="Giroux E."/>
            <person name="Bilodeau G."/>
        </authorList>
    </citation>
    <scope>NUCLEOTIDE SEQUENCE [LARGE SCALE GENOMIC DNA]</scope>
    <source>
        <strain evidence="3 4">CBS 268.59</strain>
    </source>
</reference>
<feature type="coiled-coil region" evidence="1">
    <location>
        <begin position="65"/>
        <end position="92"/>
    </location>
</feature>
<organism evidence="3 4">
    <name type="scientific">Lachnellula suecica</name>
    <dbReference type="NCBI Taxonomy" id="602035"/>
    <lineage>
        <taxon>Eukaryota</taxon>
        <taxon>Fungi</taxon>
        <taxon>Dikarya</taxon>
        <taxon>Ascomycota</taxon>
        <taxon>Pezizomycotina</taxon>
        <taxon>Leotiomycetes</taxon>
        <taxon>Helotiales</taxon>
        <taxon>Lachnaceae</taxon>
        <taxon>Lachnellula</taxon>
    </lineage>
</organism>
<dbReference type="Gene3D" id="3.60.21.10">
    <property type="match status" value="1"/>
</dbReference>
<keyword evidence="4" id="KW-1185">Reference proteome</keyword>
<evidence type="ECO:0000259" key="2">
    <source>
        <dbReference type="Pfam" id="PF00149"/>
    </source>
</evidence>
<evidence type="ECO:0000313" key="3">
    <source>
        <dbReference type="EMBL" id="TVY60703.1"/>
    </source>
</evidence>
<comment type="caution">
    <text evidence="3">The sequence shown here is derived from an EMBL/GenBank/DDBJ whole genome shotgun (WGS) entry which is preliminary data.</text>
</comment>
<dbReference type="PANTHER" id="PTHR37844">
    <property type="entry name" value="SER/THR PROTEIN PHOSPHATASE SUPERFAMILY (AFU_ORTHOLOGUE AFUA_1G14840)"/>
    <property type="match status" value="1"/>
</dbReference>
<dbReference type="GO" id="GO:0016787">
    <property type="term" value="F:hydrolase activity"/>
    <property type="evidence" value="ECO:0007669"/>
    <property type="project" value="InterPro"/>
</dbReference>
<gene>
    <name evidence="3" type="ORF">LSUE1_G007912</name>
</gene>
<protein>
    <recommendedName>
        <fullName evidence="2">Calcineurin-like phosphoesterase domain-containing protein</fullName>
    </recommendedName>
</protein>
<dbReference type="SUPFAM" id="SSF56300">
    <property type="entry name" value="Metallo-dependent phosphatases"/>
    <property type="match status" value="1"/>
</dbReference>
<dbReference type="OrthoDB" id="550558at2759"/>
<dbReference type="AlphaFoldDB" id="A0A8T9BTB5"/>
<name>A0A8T9BTB5_9HELO</name>
<accession>A0A8T9BTB5</accession>
<evidence type="ECO:0000256" key="1">
    <source>
        <dbReference type="SAM" id="Coils"/>
    </source>
</evidence>
<sequence length="265" mass="30138">MTKIQIFSDLHLEHHKSYDSFEITPSAPYLALLGDIGCTKDPEYFTFLTRQLLAFKIVFLILGNHERYDSDFTNAKQKLQRFQQEVNAKREETNLGTFVFLDQTRFDLSSEVTVLGCTLFSNILPAQMNAVSNNLNDFSKINDWTVEQHKEAHVSDLWWLNSQVSSISATETERRIIILTHHSPTFSPQAVDPVHANSKISSGFATDISRELCWTSTKVVALAFGHTHFNCDFVEAGSEKRVVPNQRGYYFSQAAGFDERKCVEG</sequence>
<keyword evidence="1" id="KW-0175">Coiled coil</keyword>
<feature type="domain" description="Calcineurin-like phosphoesterase" evidence="2">
    <location>
        <begin position="3"/>
        <end position="228"/>
    </location>
</feature>